<dbReference type="EMBL" id="RRYP01004848">
    <property type="protein sequence ID" value="TNV82529.1"/>
    <property type="molecule type" value="Genomic_DNA"/>
</dbReference>
<organism evidence="1 2">
    <name type="scientific">Halteria grandinella</name>
    <dbReference type="NCBI Taxonomy" id="5974"/>
    <lineage>
        <taxon>Eukaryota</taxon>
        <taxon>Sar</taxon>
        <taxon>Alveolata</taxon>
        <taxon>Ciliophora</taxon>
        <taxon>Intramacronucleata</taxon>
        <taxon>Spirotrichea</taxon>
        <taxon>Stichotrichia</taxon>
        <taxon>Sporadotrichida</taxon>
        <taxon>Halteriidae</taxon>
        <taxon>Halteria</taxon>
    </lineage>
</organism>
<keyword evidence="2" id="KW-1185">Reference proteome</keyword>
<sequence length="742" mass="85288">MKNQDLKATLTASTTINYSDEKLERTTFSRYPPYHIHNSIKKSRLLTKSLERLSQSIQQLTKEQTTDESFFNTTTTEMQDGGTVIFQDEEVVPEPIIAFSRTSHTGFKGIRNQSSVSKYNRQSNVTFQSETIERRSQNSMSTLSLASQSRNVPLKNARSYAMQQEQNNRISVKDYLRENALRSSLVTPAQHGLLKQIPLIRASAQERMKALQAQQEKKPTLTAVTKSIPRRQSSYKISQRLSVNLTKSQNLSSYLISTLKTRQNSMAEKKQMHSFQLQKESLTDLIVQEERIRIIEAIGKICKFEQSDLGKVATQLKGENYFRQVCAVLMLEQIIQKSFDIVPLTEVQTLIEILEGLTLLIQEKLQKYVNKSKLIQLSIQLTQVISMRIVSEKPQPQWLHQLQISVAKLENNYKLDFWDEVRKSFERNPSKQINRQNARILGIQALLLKAFNTLMTNSDFNKHSAFIINEIGFGIEQPEENINLSQILLQCLKVSTDQEILSHSIYGLFKYPDNMTSLILQDRDISLNLLIRQAFNGEQPFKEVRYPALKLLQRCISEGKPFIKLFQRQSIQTIEDKLLQILSNLESSSKSDYRVKIESLRLLEALLQTFPKSKTQEQILAILSDQVSSDFYQPQSKQDISMMILLGQICNQCQKNKQSQRLGLKLIQTASLLKIPNSQMVDLGLQMFDAKLLNARQRVTLMDDLVGIISRQQLEGDLIYKIEELLKKLKGARRSILDELEL</sequence>
<dbReference type="SUPFAM" id="SSF48371">
    <property type="entry name" value="ARM repeat"/>
    <property type="match status" value="1"/>
</dbReference>
<accession>A0A8J8NXS0</accession>
<name>A0A8J8NXS0_HALGN</name>
<dbReference type="AlphaFoldDB" id="A0A8J8NXS0"/>
<protein>
    <submittedName>
        <fullName evidence="1">Uncharacterized protein</fullName>
    </submittedName>
</protein>
<dbReference type="InterPro" id="IPR016024">
    <property type="entry name" value="ARM-type_fold"/>
</dbReference>
<reference evidence="1" key="1">
    <citation type="submission" date="2019-06" db="EMBL/GenBank/DDBJ databases">
        <authorList>
            <person name="Zheng W."/>
        </authorList>
    </citation>
    <scope>NUCLEOTIDE SEQUENCE</scope>
    <source>
        <strain evidence="1">QDHG01</strain>
    </source>
</reference>
<evidence type="ECO:0000313" key="2">
    <source>
        <dbReference type="Proteomes" id="UP000785679"/>
    </source>
</evidence>
<comment type="caution">
    <text evidence="1">The sequence shown here is derived from an EMBL/GenBank/DDBJ whole genome shotgun (WGS) entry which is preliminary data.</text>
</comment>
<dbReference type="Proteomes" id="UP000785679">
    <property type="component" value="Unassembled WGS sequence"/>
</dbReference>
<gene>
    <name evidence="1" type="ORF">FGO68_gene7358</name>
</gene>
<evidence type="ECO:0000313" key="1">
    <source>
        <dbReference type="EMBL" id="TNV82529.1"/>
    </source>
</evidence>
<proteinExistence type="predicted"/>